<keyword evidence="3" id="KW-1185">Reference proteome</keyword>
<evidence type="ECO:0000256" key="1">
    <source>
        <dbReference type="SAM" id="MobiDB-lite"/>
    </source>
</evidence>
<feature type="region of interest" description="Disordered" evidence="1">
    <location>
        <begin position="1"/>
        <end position="20"/>
    </location>
</feature>
<accession>A0A0W7X596</accession>
<feature type="compositionally biased region" description="Basic residues" evidence="1">
    <location>
        <begin position="1"/>
        <end position="13"/>
    </location>
</feature>
<feature type="compositionally biased region" description="Low complexity" evidence="1">
    <location>
        <begin position="47"/>
        <end position="56"/>
    </location>
</feature>
<gene>
    <name evidence="2" type="ORF">AT728_20165</name>
</gene>
<dbReference type="EMBL" id="LOCL01000032">
    <property type="protein sequence ID" value="KUF17976.1"/>
    <property type="molecule type" value="Genomic_DNA"/>
</dbReference>
<dbReference type="AlphaFoldDB" id="A0A0W7X596"/>
<organism evidence="2 3">
    <name type="scientific">Streptomyces silvensis</name>
    <dbReference type="NCBI Taxonomy" id="1765722"/>
    <lineage>
        <taxon>Bacteria</taxon>
        <taxon>Bacillati</taxon>
        <taxon>Actinomycetota</taxon>
        <taxon>Actinomycetes</taxon>
        <taxon>Kitasatosporales</taxon>
        <taxon>Streptomycetaceae</taxon>
        <taxon>Streptomyces</taxon>
    </lineage>
</organism>
<comment type="caution">
    <text evidence="2">The sequence shown here is derived from an EMBL/GenBank/DDBJ whole genome shotgun (WGS) entry which is preliminary data.</text>
</comment>
<protein>
    <submittedName>
        <fullName evidence="2">Uncharacterized protein</fullName>
    </submittedName>
</protein>
<dbReference type="STRING" id="1765722.AT728_20165"/>
<sequence length="77" mass="8085">MTRRRRTAPRHGHPTLDAADRATLNGLLERVFTARPADGSLNPPGPVGDVPVHGRGASAANREDPAPRGTSEAGVRV</sequence>
<name>A0A0W7X596_9ACTN</name>
<evidence type="ECO:0000313" key="3">
    <source>
        <dbReference type="Proteomes" id="UP000054804"/>
    </source>
</evidence>
<evidence type="ECO:0000313" key="2">
    <source>
        <dbReference type="EMBL" id="KUF17976.1"/>
    </source>
</evidence>
<proteinExistence type="predicted"/>
<reference evidence="2 3" key="1">
    <citation type="submission" date="2015-12" db="EMBL/GenBank/DDBJ databases">
        <title>Draft genome sequence of Streptomyces silvensis ATCC 53525, a producer of novel hormone antagonists.</title>
        <authorList>
            <person name="Johnston C.W."/>
            <person name="Li Y."/>
            <person name="Magarvey N.A."/>
        </authorList>
    </citation>
    <scope>NUCLEOTIDE SEQUENCE [LARGE SCALE GENOMIC DNA]</scope>
    <source>
        <strain evidence="2 3">ATCC 53525</strain>
    </source>
</reference>
<feature type="region of interest" description="Disordered" evidence="1">
    <location>
        <begin position="35"/>
        <end position="77"/>
    </location>
</feature>
<dbReference type="Proteomes" id="UP000054804">
    <property type="component" value="Unassembled WGS sequence"/>
</dbReference>